<accession>A0AAW9QUW8</accession>
<dbReference type="InterPro" id="IPR022826">
    <property type="entry name" value="KDO_kinase"/>
</dbReference>
<comment type="caution">
    <text evidence="16">The sequence shown here is derived from an EMBL/GenBank/DDBJ whole genome shotgun (WGS) entry which is preliminary data.</text>
</comment>
<keyword evidence="6 15" id="KW-0997">Cell inner membrane</keyword>
<evidence type="ECO:0000256" key="9">
    <source>
        <dbReference type="ARBA" id="ARBA00022777"/>
    </source>
</evidence>
<comment type="similarity">
    <text evidence="3 15">Belongs to the protein kinase superfamily. KdkA/RfaP family.</text>
</comment>
<evidence type="ECO:0000313" key="17">
    <source>
        <dbReference type="Proteomes" id="UP001364472"/>
    </source>
</evidence>
<keyword evidence="5 15" id="KW-1003">Cell membrane</keyword>
<dbReference type="GO" id="GO:0005886">
    <property type="term" value="C:plasma membrane"/>
    <property type="evidence" value="ECO:0007669"/>
    <property type="project" value="UniProtKB-SubCell"/>
</dbReference>
<protein>
    <recommendedName>
        <fullName evidence="13 15">3-deoxy-D-manno-octulosonic acid kinase</fullName>
        <shortName evidence="15">Kdo kinase</shortName>
        <ecNumber evidence="4 15">2.7.1.166</ecNumber>
    </recommendedName>
</protein>
<gene>
    <name evidence="15" type="primary">kdkA</name>
    <name evidence="16" type="ORF">WB794_02655</name>
</gene>
<dbReference type="Gene3D" id="1.10.510.10">
    <property type="entry name" value="Transferase(Phosphotransferase) domain 1"/>
    <property type="match status" value="1"/>
</dbReference>
<comment type="subcellular location">
    <subcellularLocation>
        <location evidence="1 15">Cell inner membrane</location>
        <topology evidence="1 15">Peripheral membrane protein</topology>
        <orientation evidence="1 15">Cytoplasmic side</orientation>
    </subcellularLocation>
</comment>
<name>A0AAW9QUW8_9GAMM</name>
<comment type="pathway">
    <text evidence="2 15">Bacterial outer membrane biogenesis; LPS core biosynthesis.</text>
</comment>
<evidence type="ECO:0000256" key="6">
    <source>
        <dbReference type="ARBA" id="ARBA00022519"/>
    </source>
</evidence>
<sequence>MPNAPASVVDVRRAQFAQAVILFDGRSLPQATPELLDPAGWPESELLSGRGGRGMATLVRGDFGEGILRHYRRGGLVGRFISDRYLFLGESRVRCVREFRLLAELYRRGLPAPRPVLAGWRRSGLFYRAELLTRRVPDSRTLAECVAAGAVGHLWRAIGLTIARFHRAGAFHADLNAHNVLIDGREQIWLIDFDRGGLRVPSQDWQRANLRRLKRSLDKLGGVSDAAWDDLSRGYDAGMAGASPDEERG</sequence>
<keyword evidence="12 15" id="KW-0472">Membrane</keyword>
<dbReference type="RefSeq" id="WP_337334295.1">
    <property type="nucleotide sequence ID" value="NZ_JBBDHC010000003.1"/>
</dbReference>
<dbReference type="GO" id="GO:0016301">
    <property type="term" value="F:kinase activity"/>
    <property type="evidence" value="ECO:0007669"/>
    <property type="project" value="UniProtKB-KW"/>
</dbReference>
<keyword evidence="10 15" id="KW-0067">ATP-binding</keyword>
<dbReference type="HAMAP" id="MF_00521">
    <property type="entry name" value="KDO_kinase"/>
    <property type="match status" value="1"/>
</dbReference>
<dbReference type="GO" id="GO:0016773">
    <property type="term" value="F:phosphotransferase activity, alcohol group as acceptor"/>
    <property type="evidence" value="ECO:0007669"/>
    <property type="project" value="UniProtKB-UniRule"/>
</dbReference>
<evidence type="ECO:0000256" key="10">
    <source>
        <dbReference type="ARBA" id="ARBA00022840"/>
    </source>
</evidence>
<keyword evidence="9 15" id="KW-0418">Kinase</keyword>
<evidence type="ECO:0000256" key="12">
    <source>
        <dbReference type="ARBA" id="ARBA00023136"/>
    </source>
</evidence>
<evidence type="ECO:0000256" key="13">
    <source>
        <dbReference type="ARBA" id="ARBA00029511"/>
    </source>
</evidence>
<evidence type="ECO:0000256" key="7">
    <source>
        <dbReference type="ARBA" id="ARBA00022679"/>
    </source>
</evidence>
<evidence type="ECO:0000313" key="16">
    <source>
        <dbReference type="EMBL" id="MEJ1248575.1"/>
    </source>
</evidence>
<evidence type="ECO:0000256" key="4">
    <source>
        <dbReference type="ARBA" id="ARBA00011988"/>
    </source>
</evidence>
<evidence type="ECO:0000256" key="8">
    <source>
        <dbReference type="ARBA" id="ARBA00022741"/>
    </source>
</evidence>
<dbReference type="Pfam" id="PF06293">
    <property type="entry name" value="Kdo"/>
    <property type="match status" value="1"/>
</dbReference>
<dbReference type="SUPFAM" id="SSF56112">
    <property type="entry name" value="Protein kinase-like (PK-like)"/>
    <property type="match status" value="1"/>
</dbReference>
<dbReference type="AlphaFoldDB" id="A0AAW9QUW8"/>
<comment type="catalytic activity">
    <reaction evidence="14 15">
        <text>an alpha-Kdo-(2-&gt;6)-lipid IVA + ATP = a 4-O-phospho-alpha-Kdo-(2-&gt;6)-lipid IVA + ADP + H(+)</text>
        <dbReference type="Rhea" id="RHEA:74271"/>
        <dbReference type="ChEBI" id="CHEBI:15378"/>
        <dbReference type="ChEBI" id="CHEBI:30616"/>
        <dbReference type="ChEBI" id="CHEBI:176428"/>
        <dbReference type="ChEBI" id="CHEBI:193140"/>
        <dbReference type="ChEBI" id="CHEBI:456216"/>
        <dbReference type="EC" id="2.7.1.166"/>
    </reaction>
</comment>
<evidence type="ECO:0000256" key="3">
    <source>
        <dbReference type="ARBA" id="ARBA00010327"/>
    </source>
</evidence>
<organism evidence="16 17">
    <name type="scientific">Denitratimonas tolerans</name>
    <dbReference type="NCBI Taxonomy" id="1338420"/>
    <lineage>
        <taxon>Bacteria</taxon>
        <taxon>Pseudomonadati</taxon>
        <taxon>Pseudomonadota</taxon>
        <taxon>Gammaproteobacteria</taxon>
        <taxon>Lysobacterales</taxon>
        <taxon>Lysobacteraceae</taxon>
        <taxon>Denitratimonas</taxon>
    </lineage>
</organism>
<evidence type="ECO:0000256" key="1">
    <source>
        <dbReference type="ARBA" id="ARBA00004515"/>
    </source>
</evidence>
<dbReference type="GO" id="GO:0009244">
    <property type="term" value="P:lipopolysaccharide core region biosynthetic process"/>
    <property type="evidence" value="ECO:0007669"/>
    <property type="project" value="UniProtKB-UniRule"/>
</dbReference>
<proteinExistence type="inferred from homology"/>
<evidence type="ECO:0000256" key="11">
    <source>
        <dbReference type="ARBA" id="ARBA00022985"/>
    </source>
</evidence>
<keyword evidence="11 15" id="KW-0448">Lipopolysaccharide biosynthesis</keyword>
<dbReference type="EMBL" id="JBBDHC010000003">
    <property type="protein sequence ID" value="MEJ1248575.1"/>
    <property type="molecule type" value="Genomic_DNA"/>
</dbReference>
<feature type="active site" evidence="15">
    <location>
        <position position="174"/>
    </location>
</feature>
<dbReference type="Proteomes" id="UP001364472">
    <property type="component" value="Unassembled WGS sequence"/>
</dbReference>
<reference evidence="16 17" key="1">
    <citation type="journal article" date="2016" name="Antonie Van Leeuwenhoek">
        <title>Denitratimonas tolerans gen. nov., sp. nov., a denitrifying bacterium isolated from a bioreactor for tannery wastewater treatment.</title>
        <authorList>
            <person name="Han S.I."/>
            <person name="Kim J.O."/>
            <person name="Lee Y.R."/>
            <person name="Ekpeghere K.I."/>
            <person name="Koh S.C."/>
            <person name="Whang K.S."/>
        </authorList>
    </citation>
    <scope>NUCLEOTIDE SEQUENCE [LARGE SCALE GENOMIC DNA]</scope>
    <source>
        <strain evidence="16 17">KACC 17565</strain>
    </source>
</reference>
<keyword evidence="17" id="KW-1185">Reference proteome</keyword>
<dbReference type="GO" id="GO:0005524">
    <property type="term" value="F:ATP binding"/>
    <property type="evidence" value="ECO:0007669"/>
    <property type="project" value="UniProtKB-UniRule"/>
</dbReference>
<evidence type="ECO:0000256" key="5">
    <source>
        <dbReference type="ARBA" id="ARBA00022475"/>
    </source>
</evidence>
<evidence type="ECO:0000256" key="15">
    <source>
        <dbReference type="HAMAP-Rule" id="MF_00521"/>
    </source>
</evidence>
<keyword evidence="8 15" id="KW-0547">Nucleotide-binding</keyword>
<evidence type="ECO:0000256" key="14">
    <source>
        <dbReference type="ARBA" id="ARBA00034417"/>
    </source>
</evidence>
<dbReference type="NCBIfam" id="NF002475">
    <property type="entry name" value="PRK01723.1"/>
    <property type="match status" value="1"/>
</dbReference>
<evidence type="ECO:0000256" key="2">
    <source>
        <dbReference type="ARBA" id="ARBA00004713"/>
    </source>
</evidence>
<keyword evidence="7 15" id="KW-0808">Transferase</keyword>
<dbReference type="InterPro" id="IPR011009">
    <property type="entry name" value="Kinase-like_dom_sf"/>
</dbReference>
<dbReference type="EC" id="2.7.1.166" evidence="4 15"/>
<comment type="function">
    <text evidence="15">Catalyzes the ATP-dependent phosphorylation of the 3-deoxy-D-manno-octulosonic acid (Kdo) residue in Kdo-lipid IV(A) at the 4-OH position.</text>
</comment>